<proteinExistence type="predicted"/>
<dbReference type="InterPro" id="IPR020602">
    <property type="entry name" value="GTP_CycHdrlase_I_dom"/>
</dbReference>
<evidence type="ECO:0000256" key="2">
    <source>
        <dbReference type="ARBA" id="ARBA00005080"/>
    </source>
</evidence>
<dbReference type="NCBIfam" id="NF006826">
    <property type="entry name" value="PRK09347.1-3"/>
    <property type="match status" value="1"/>
</dbReference>
<evidence type="ECO:0000313" key="10">
    <source>
        <dbReference type="Proteomes" id="UP001216579"/>
    </source>
</evidence>
<name>A0ABT5ZPK9_9ACTN</name>
<comment type="catalytic activity">
    <reaction evidence="1">
        <text>GTP + H2O = 7,8-dihydroneopterin 3'-triphosphate + formate + H(+)</text>
        <dbReference type="Rhea" id="RHEA:17473"/>
        <dbReference type="ChEBI" id="CHEBI:15377"/>
        <dbReference type="ChEBI" id="CHEBI:15378"/>
        <dbReference type="ChEBI" id="CHEBI:15740"/>
        <dbReference type="ChEBI" id="CHEBI:37565"/>
        <dbReference type="ChEBI" id="CHEBI:58462"/>
        <dbReference type="EC" id="3.5.4.16"/>
    </reaction>
</comment>
<dbReference type="Proteomes" id="UP001216579">
    <property type="component" value="Unassembled WGS sequence"/>
</dbReference>
<evidence type="ECO:0000256" key="1">
    <source>
        <dbReference type="ARBA" id="ARBA00001052"/>
    </source>
</evidence>
<accession>A0ABT5ZPK9</accession>
<keyword evidence="6" id="KW-0378">Hydrolase</keyword>
<dbReference type="PANTHER" id="PTHR11109:SF7">
    <property type="entry name" value="GTP CYCLOHYDROLASE 1"/>
    <property type="match status" value="1"/>
</dbReference>
<dbReference type="Gene3D" id="3.30.1130.10">
    <property type="match status" value="1"/>
</dbReference>
<feature type="domain" description="GTP cyclohydrolase I" evidence="8">
    <location>
        <begin position="29"/>
        <end position="197"/>
    </location>
</feature>
<evidence type="ECO:0000256" key="6">
    <source>
        <dbReference type="ARBA" id="ARBA00022801"/>
    </source>
</evidence>
<dbReference type="InterPro" id="IPR043134">
    <property type="entry name" value="GTP-CH-I_N"/>
</dbReference>
<dbReference type="PANTHER" id="PTHR11109">
    <property type="entry name" value="GTP CYCLOHYDROLASE I"/>
    <property type="match status" value="1"/>
</dbReference>
<dbReference type="SUPFAM" id="SSF55620">
    <property type="entry name" value="Tetrahydrobiopterin biosynthesis enzymes-like"/>
    <property type="match status" value="1"/>
</dbReference>
<sequence>MSNGIEDLLEEEAFNADPADPAHGDPLEALARALLVEIGEDPEREGLRETPARYARWWREFTQYAPGTVDTLFESSVSGELVAVSGIQVWSLCEHHLLPFSCRMTIGYLPRERVLGLSKFARIAHLHAHRLQSQERLTQDIADDIEKLAGSPDVAVVGRGEHLCMAMRGIRTPATMTTATWRGALRDPALRTELITLTGDPLHGPAR</sequence>
<dbReference type="EMBL" id="JARJBC010000013">
    <property type="protein sequence ID" value="MDF3291656.1"/>
    <property type="molecule type" value="Genomic_DNA"/>
</dbReference>
<evidence type="ECO:0000256" key="5">
    <source>
        <dbReference type="ARBA" id="ARBA00022563"/>
    </source>
</evidence>
<dbReference type="Gene3D" id="1.10.286.10">
    <property type="match status" value="1"/>
</dbReference>
<evidence type="ECO:0000256" key="4">
    <source>
        <dbReference type="ARBA" id="ARBA00017272"/>
    </source>
</evidence>
<dbReference type="RefSeq" id="WP_276094832.1">
    <property type="nucleotide sequence ID" value="NZ_JARJBC010000013.1"/>
</dbReference>
<comment type="caution">
    <text evidence="9">The sequence shown here is derived from an EMBL/GenBank/DDBJ whole genome shotgun (WGS) entry which is preliminary data.</text>
</comment>
<reference evidence="9 10" key="1">
    <citation type="submission" date="2023-03" db="EMBL/GenBank/DDBJ databases">
        <title>Draft genome sequence of Streptomyces sp. RB6PN23 isolated from peat swamp forest in Thailand.</title>
        <authorList>
            <person name="Klaysubun C."/>
            <person name="Duangmal K."/>
        </authorList>
    </citation>
    <scope>NUCLEOTIDE SEQUENCE [LARGE SCALE GENOMIC DNA]</scope>
    <source>
        <strain evidence="9 10">RB6PN23</strain>
    </source>
</reference>
<evidence type="ECO:0000256" key="3">
    <source>
        <dbReference type="ARBA" id="ARBA00012715"/>
    </source>
</evidence>
<evidence type="ECO:0000256" key="7">
    <source>
        <dbReference type="ARBA" id="ARBA00030854"/>
    </source>
</evidence>
<organism evidence="9 10">
    <name type="scientific">Streptomyces silvisoli</name>
    <dbReference type="NCBI Taxonomy" id="3034235"/>
    <lineage>
        <taxon>Bacteria</taxon>
        <taxon>Bacillati</taxon>
        <taxon>Actinomycetota</taxon>
        <taxon>Actinomycetes</taxon>
        <taxon>Kitasatosporales</taxon>
        <taxon>Streptomycetaceae</taxon>
        <taxon>Streptomyces</taxon>
    </lineage>
</organism>
<dbReference type="InterPro" id="IPR043133">
    <property type="entry name" value="GTP-CH-I_C/QueF"/>
</dbReference>
<dbReference type="Pfam" id="PF01227">
    <property type="entry name" value="GTP_cyclohydroI"/>
    <property type="match status" value="1"/>
</dbReference>
<dbReference type="EC" id="3.5.4.16" evidence="3"/>
<dbReference type="InterPro" id="IPR001474">
    <property type="entry name" value="GTP_CycHdrlase_I"/>
</dbReference>
<keyword evidence="5" id="KW-0554">One-carbon metabolism</keyword>
<protein>
    <recommendedName>
        <fullName evidence="4">GTP cyclohydrolase 1</fullName>
        <ecNumber evidence="3">3.5.4.16</ecNumber>
    </recommendedName>
    <alternativeName>
        <fullName evidence="7">GTP cyclohydrolase I</fullName>
    </alternativeName>
</protein>
<evidence type="ECO:0000313" key="9">
    <source>
        <dbReference type="EMBL" id="MDF3291656.1"/>
    </source>
</evidence>
<keyword evidence="10" id="KW-1185">Reference proteome</keyword>
<comment type="pathway">
    <text evidence="2">Cofactor biosynthesis; 7,8-dihydroneopterin triphosphate biosynthesis; 7,8-dihydroneopterin triphosphate from GTP: step 1/1.</text>
</comment>
<evidence type="ECO:0000259" key="8">
    <source>
        <dbReference type="Pfam" id="PF01227"/>
    </source>
</evidence>
<gene>
    <name evidence="9" type="ORF">P3G67_20990</name>
</gene>